<keyword evidence="6" id="KW-1185">Reference proteome</keyword>
<dbReference type="InterPro" id="IPR057625">
    <property type="entry name" value="TPR1-6-like_ubiquitin"/>
</dbReference>
<dbReference type="SUPFAM" id="SSF46689">
    <property type="entry name" value="Homeodomain-like"/>
    <property type="match status" value="1"/>
</dbReference>
<dbReference type="Proteomes" id="UP000515151">
    <property type="component" value="Chromosome 2"/>
</dbReference>
<dbReference type="PANTHER" id="PTHR21717:SF73">
    <property type="entry name" value="TELOMERE-BINDING PROTEIN, PUTATIVE-RELATED"/>
    <property type="match status" value="1"/>
</dbReference>
<dbReference type="GO" id="GO:0042162">
    <property type="term" value="F:telomeric DNA binding"/>
    <property type="evidence" value="ECO:0007669"/>
    <property type="project" value="UniProtKB-ARBA"/>
</dbReference>
<dbReference type="AlphaFoldDB" id="A0A6P8CN48"/>
<sequence length="612" mass="68147">MVLKKSVHNRGTAGFQFPVIPRARRSARRRGPREKIIDANQICAIELLASLAGKLLQESESSSASSNASEDNNNNLAIGKGVVKRESQDEDKLLKAEPFVPISGKESACISEQAFKMGDIRGRDDVKPITCKSKSNGQPWDYNHRRELKDVEQMEKKGHLCNRQSTKKSEQCRLNSLAPMSLDSKTRLDTKLGCRDDDGNFPNYSRLSKKFKTFRHPQSVGDRRIRKLLTFKHWKASPKCRDQEPAKIYGGRQPFYRKRKVCFNHERSHRDLLYKRRKLFDRGSVVTSDGFYSSESMANSPRKANGVSASILARQNSFHAEDSHVKFSIKSFKIPELLIEVPQTATVGSLKRTVMEAVTAILGGGLRVGVVLEGKKIRDDSRTLVQSGISCKDNIDTLGFTLEPNSMQVPQIAAPKEDPPLLSPHDGPLLLTRSPGGSDVDPVISNALLDPPPLMNLGNNAESNSVISDVLIEKTVPESQALVPVLPVSPRALSAVPLKQKGRCTDMAQRRIRRPFSVSEVEALVQAVEELGTGRWRDVKLYAFENAGYRTYVDLKDKWKTLVHTASISPQQRRGEPVPQGLLDRVLSAHAYWSQCQPKQGGKSQLLKIESA</sequence>
<dbReference type="OrthoDB" id="2020981at2759"/>
<reference evidence="6" key="1">
    <citation type="journal article" date="2020" name="Plant Biotechnol. J.">
        <title>The pomegranate (Punica granatum L.) draft genome dissects genetic divergence between soft- and hard-seeded cultivars.</title>
        <authorList>
            <person name="Luo X."/>
            <person name="Li H."/>
            <person name="Wu Z."/>
            <person name="Yao W."/>
            <person name="Zhao P."/>
            <person name="Cao D."/>
            <person name="Yu H."/>
            <person name="Li K."/>
            <person name="Poudel K."/>
            <person name="Zhao D."/>
            <person name="Zhang F."/>
            <person name="Xia X."/>
            <person name="Chen L."/>
            <person name="Wang Q."/>
            <person name="Jing D."/>
            <person name="Cao S."/>
        </authorList>
    </citation>
    <scope>NUCLEOTIDE SEQUENCE [LARGE SCALE GENOMIC DNA]</scope>
    <source>
        <strain evidence="6">cv. Tunisia</strain>
    </source>
</reference>
<reference evidence="7" key="2">
    <citation type="submission" date="2025-08" db="UniProtKB">
        <authorList>
            <consortium name="RefSeq"/>
        </authorList>
    </citation>
    <scope>IDENTIFICATION</scope>
    <source>
        <tissue evidence="7">Leaf</tissue>
    </source>
</reference>
<gene>
    <name evidence="7" type="primary">LOC116196944</name>
</gene>
<evidence type="ECO:0000256" key="2">
    <source>
        <dbReference type="ARBA" id="ARBA00023125"/>
    </source>
</evidence>
<protein>
    <submittedName>
        <fullName evidence="7">Telomere repeat-binding protein 4-like</fullName>
    </submittedName>
</protein>
<evidence type="ECO:0000256" key="1">
    <source>
        <dbReference type="ARBA" id="ARBA00004123"/>
    </source>
</evidence>
<dbReference type="PROSITE" id="PS50090">
    <property type="entry name" value="MYB_LIKE"/>
    <property type="match status" value="1"/>
</dbReference>
<dbReference type="InterPro" id="IPR017930">
    <property type="entry name" value="Myb_dom"/>
</dbReference>
<dbReference type="RefSeq" id="XP_031382766.1">
    <property type="nucleotide sequence ID" value="XM_031526906.1"/>
</dbReference>
<dbReference type="PROSITE" id="PS50231">
    <property type="entry name" value="RICIN_B_LECTIN"/>
    <property type="match status" value="1"/>
</dbReference>
<feature type="domain" description="Myb-like" evidence="4">
    <location>
        <begin position="508"/>
        <end position="563"/>
    </location>
</feature>
<dbReference type="CDD" id="cd11660">
    <property type="entry name" value="SANT_TRF"/>
    <property type="match status" value="1"/>
</dbReference>
<evidence type="ECO:0000256" key="3">
    <source>
        <dbReference type="ARBA" id="ARBA00023242"/>
    </source>
</evidence>
<dbReference type="Gene3D" id="1.10.246.220">
    <property type="match status" value="1"/>
</dbReference>
<keyword evidence="3" id="KW-0539">Nucleus</keyword>
<dbReference type="SMART" id="SM00717">
    <property type="entry name" value="SANT"/>
    <property type="match status" value="1"/>
</dbReference>
<accession>A0A6P8CN48</accession>
<dbReference type="Pfam" id="PF00249">
    <property type="entry name" value="Myb_DNA-binding"/>
    <property type="match status" value="1"/>
</dbReference>
<dbReference type="InterPro" id="IPR001005">
    <property type="entry name" value="SANT/Myb"/>
</dbReference>
<dbReference type="Pfam" id="PF23603">
    <property type="entry name" value="Ubiquitin_TPR1"/>
    <property type="match status" value="1"/>
</dbReference>
<evidence type="ECO:0000259" key="5">
    <source>
        <dbReference type="PROSITE" id="PS51294"/>
    </source>
</evidence>
<name>A0A6P8CN48_PUNGR</name>
<dbReference type="PANTHER" id="PTHR21717">
    <property type="entry name" value="TELOMERIC REPEAT BINDING PROTEIN"/>
    <property type="match status" value="1"/>
</dbReference>
<evidence type="ECO:0000313" key="6">
    <source>
        <dbReference type="Proteomes" id="UP000515151"/>
    </source>
</evidence>
<evidence type="ECO:0000259" key="4">
    <source>
        <dbReference type="PROSITE" id="PS50090"/>
    </source>
</evidence>
<dbReference type="InterPro" id="IPR031105">
    <property type="entry name" value="TRP_plant"/>
</dbReference>
<dbReference type="PROSITE" id="PS51294">
    <property type="entry name" value="HTH_MYB"/>
    <property type="match status" value="1"/>
</dbReference>
<dbReference type="InterPro" id="IPR009057">
    <property type="entry name" value="Homeodomain-like_sf"/>
</dbReference>
<evidence type="ECO:0000313" key="7">
    <source>
        <dbReference type="RefSeq" id="XP_031382766.1"/>
    </source>
</evidence>
<feature type="domain" description="HTH myb-type" evidence="5">
    <location>
        <begin position="508"/>
        <end position="567"/>
    </location>
</feature>
<organism evidence="6 7">
    <name type="scientific">Punica granatum</name>
    <name type="common">Pomegranate</name>
    <dbReference type="NCBI Taxonomy" id="22663"/>
    <lineage>
        <taxon>Eukaryota</taxon>
        <taxon>Viridiplantae</taxon>
        <taxon>Streptophyta</taxon>
        <taxon>Embryophyta</taxon>
        <taxon>Tracheophyta</taxon>
        <taxon>Spermatophyta</taxon>
        <taxon>Magnoliopsida</taxon>
        <taxon>eudicotyledons</taxon>
        <taxon>Gunneridae</taxon>
        <taxon>Pentapetalae</taxon>
        <taxon>rosids</taxon>
        <taxon>malvids</taxon>
        <taxon>Myrtales</taxon>
        <taxon>Lythraceae</taxon>
        <taxon>Punica</taxon>
    </lineage>
</organism>
<comment type="subcellular location">
    <subcellularLocation>
        <location evidence="1">Nucleus</location>
    </subcellularLocation>
</comment>
<proteinExistence type="predicted"/>
<dbReference type="GO" id="GO:0005634">
    <property type="term" value="C:nucleus"/>
    <property type="evidence" value="ECO:0007669"/>
    <property type="project" value="UniProtKB-SubCell"/>
</dbReference>
<keyword evidence="2" id="KW-0238">DNA-binding</keyword>
<dbReference type="GeneID" id="116196944"/>